<dbReference type="OrthoDB" id="288014at2"/>
<evidence type="ECO:0000313" key="7">
    <source>
        <dbReference type="Proteomes" id="UP000183812"/>
    </source>
</evidence>
<dbReference type="InterPro" id="IPR020538">
    <property type="entry name" value="Hydgase_Ni_incorp_HypA/HybF_CS"/>
</dbReference>
<gene>
    <name evidence="5" type="primary">hypA</name>
    <name evidence="6" type="ORF">SAMN04244550_03043</name>
</gene>
<feature type="binding site" evidence="5">
    <location>
        <position position="2"/>
    </location>
    <ligand>
        <name>Ni(2+)</name>
        <dbReference type="ChEBI" id="CHEBI:49786"/>
    </ligand>
</feature>
<dbReference type="GO" id="GO:0051604">
    <property type="term" value="P:protein maturation"/>
    <property type="evidence" value="ECO:0007669"/>
    <property type="project" value="InterPro"/>
</dbReference>
<keyword evidence="4 5" id="KW-0862">Zinc</keyword>
<evidence type="ECO:0000256" key="1">
    <source>
        <dbReference type="ARBA" id="ARBA00010748"/>
    </source>
</evidence>
<dbReference type="HAMAP" id="MF_00213">
    <property type="entry name" value="HypA_HybF"/>
    <property type="match status" value="1"/>
</dbReference>
<comment type="function">
    <text evidence="5">Involved in the maturation of [NiFe] hydrogenases. Required for nickel insertion into the metal center of the hydrogenase.</text>
</comment>
<dbReference type="InterPro" id="IPR000688">
    <property type="entry name" value="HypA/HybF"/>
</dbReference>
<evidence type="ECO:0000256" key="5">
    <source>
        <dbReference type="HAMAP-Rule" id="MF_00213"/>
    </source>
</evidence>
<evidence type="ECO:0000256" key="3">
    <source>
        <dbReference type="ARBA" id="ARBA00022723"/>
    </source>
</evidence>
<protein>
    <recommendedName>
        <fullName evidence="5">Hydrogenase maturation factor HypA</fullName>
    </recommendedName>
</protein>
<reference evidence="6 7" key="1">
    <citation type="submission" date="2016-10" db="EMBL/GenBank/DDBJ databases">
        <authorList>
            <person name="de Groot N.N."/>
        </authorList>
    </citation>
    <scope>NUCLEOTIDE SEQUENCE [LARGE SCALE GENOMIC DNA]</scope>
    <source>
        <strain evidence="7">DSM 938 / 37b4</strain>
    </source>
</reference>
<evidence type="ECO:0000313" key="6">
    <source>
        <dbReference type="EMBL" id="SDF89555.1"/>
    </source>
</evidence>
<evidence type="ECO:0000256" key="2">
    <source>
        <dbReference type="ARBA" id="ARBA00022596"/>
    </source>
</evidence>
<dbReference type="EMBL" id="FNAY01000020">
    <property type="protein sequence ID" value="SDF89555.1"/>
    <property type="molecule type" value="Genomic_DNA"/>
</dbReference>
<keyword evidence="2 5" id="KW-0533">Nickel</keyword>
<dbReference type="GO" id="GO:0008270">
    <property type="term" value="F:zinc ion binding"/>
    <property type="evidence" value="ECO:0007669"/>
    <property type="project" value="UniProtKB-UniRule"/>
</dbReference>
<comment type="similarity">
    <text evidence="1 5">Belongs to the HypA/HybF family.</text>
</comment>
<dbReference type="GO" id="GO:0016151">
    <property type="term" value="F:nickel cation binding"/>
    <property type="evidence" value="ECO:0007669"/>
    <property type="project" value="UniProtKB-UniRule"/>
</dbReference>
<feature type="binding site" evidence="5">
    <location>
        <position position="76"/>
    </location>
    <ligand>
        <name>Zn(2+)</name>
        <dbReference type="ChEBI" id="CHEBI:29105"/>
    </ligand>
</feature>
<organism evidence="6 7">
    <name type="scientific">Rhodobacter capsulatus</name>
    <name type="common">Rhodopseudomonas capsulata</name>
    <dbReference type="NCBI Taxonomy" id="1061"/>
    <lineage>
        <taxon>Bacteria</taxon>
        <taxon>Pseudomonadati</taxon>
        <taxon>Pseudomonadota</taxon>
        <taxon>Alphaproteobacteria</taxon>
        <taxon>Rhodobacterales</taxon>
        <taxon>Rhodobacter group</taxon>
        <taxon>Rhodobacter</taxon>
    </lineage>
</organism>
<proteinExistence type="inferred from homology"/>
<dbReference type="Gene3D" id="3.30.2320.80">
    <property type="match status" value="1"/>
</dbReference>
<name>A0A1G7PTI4_RHOCA</name>
<accession>A0A1G7PTI4</accession>
<dbReference type="PANTHER" id="PTHR34535">
    <property type="entry name" value="HYDROGENASE MATURATION FACTOR HYPA"/>
    <property type="match status" value="1"/>
</dbReference>
<dbReference type="Pfam" id="PF01155">
    <property type="entry name" value="HypA"/>
    <property type="match status" value="1"/>
</dbReference>
<sequence length="113" mass="12284">MHEMSIVEGIRTAIEESARANGFSRVTRVRLEIGRLAGVERAALDFAFDVVLRGSLAEGAAVQIIDLPGQAACFDCGKTVEIEHRLDICPECGGTRLLVQSGDEMRIKDLEVL</sequence>
<dbReference type="AlphaFoldDB" id="A0A1G7PTI4"/>
<dbReference type="RefSeq" id="WP_074555671.1">
    <property type="nucleotide sequence ID" value="NZ_CP119563.1"/>
</dbReference>
<dbReference type="PROSITE" id="PS01249">
    <property type="entry name" value="HYPA"/>
    <property type="match status" value="1"/>
</dbReference>
<dbReference type="PANTHER" id="PTHR34535:SF3">
    <property type="entry name" value="HYDROGENASE MATURATION FACTOR HYPA"/>
    <property type="match status" value="1"/>
</dbReference>
<dbReference type="NCBIfam" id="TIGR00100">
    <property type="entry name" value="hypA"/>
    <property type="match status" value="1"/>
</dbReference>
<dbReference type="Proteomes" id="UP000183812">
    <property type="component" value="Unassembled WGS sequence"/>
</dbReference>
<feature type="binding site" evidence="5">
    <location>
        <position position="89"/>
    </location>
    <ligand>
        <name>Zn(2+)</name>
        <dbReference type="ChEBI" id="CHEBI:29105"/>
    </ligand>
</feature>
<dbReference type="PIRSF" id="PIRSF004761">
    <property type="entry name" value="Hydrgn_mat_HypA"/>
    <property type="match status" value="1"/>
</dbReference>
<keyword evidence="3 5" id="KW-0479">Metal-binding</keyword>
<feature type="binding site" evidence="5">
    <location>
        <position position="73"/>
    </location>
    <ligand>
        <name>Zn(2+)</name>
        <dbReference type="ChEBI" id="CHEBI:29105"/>
    </ligand>
</feature>
<evidence type="ECO:0000256" key="4">
    <source>
        <dbReference type="ARBA" id="ARBA00022833"/>
    </source>
</evidence>
<feature type="binding site" evidence="5">
    <location>
        <position position="92"/>
    </location>
    <ligand>
        <name>Zn(2+)</name>
        <dbReference type="ChEBI" id="CHEBI:29105"/>
    </ligand>
</feature>